<organism evidence="1">
    <name type="scientific">Tanacetum cinerariifolium</name>
    <name type="common">Dalmatian daisy</name>
    <name type="synonym">Chrysanthemum cinerariifolium</name>
    <dbReference type="NCBI Taxonomy" id="118510"/>
    <lineage>
        <taxon>Eukaryota</taxon>
        <taxon>Viridiplantae</taxon>
        <taxon>Streptophyta</taxon>
        <taxon>Embryophyta</taxon>
        <taxon>Tracheophyta</taxon>
        <taxon>Spermatophyta</taxon>
        <taxon>Magnoliopsida</taxon>
        <taxon>eudicotyledons</taxon>
        <taxon>Gunneridae</taxon>
        <taxon>Pentapetalae</taxon>
        <taxon>asterids</taxon>
        <taxon>campanulids</taxon>
        <taxon>Asterales</taxon>
        <taxon>Asteraceae</taxon>
        <taxon>Asteroideae</taxon>
        <taxon>Anthemideae</taxon>
        <taxon>Anthemidinae</taxon>
        <taxon>Tanacetum</taxon>
    </lineage>
</organism>
<gene>
    <name evidence="1" type="ORF">Tci_004031</name>
</gene>
<comment type="caution">
    <text evidence="1">The sequence shown here is derived from an EMBL/GenBank/DDBJ whole genome shotgun (WGS) entry which is preliminary data.</text>
</comment>
<evidence type="ECO:0000313" key="1">
    <source>
        <dbReference type="EMBL" id="GEU32053.1"/>
    </source>
</evidence>
<feature type="non-terminal residue" evidence="1">
    <location>
        <position position="279"/>
    </location>
</feature>
<reference evidence="1" key="1">
    <citation type="journal article" date="2019" name="Sci. Rep.">
        <title>Draft genome of Tanacetum cinerariifolium, the natural source of mosquito coil.</title>
        <authorList>
            <person name="Yamashiro T."/>
            <person name="Shiraishi A."/>
            <person name="Satake H."/>
            <person name="Nakayama K."/>
        </authorList>
    </citation>
    <scope>NUCLEOTIDE SEQUENCE</scope>
</reference>
<dbReference type="EMBL" id="BKCJ010000314">
    <property type="protein sequence ID" value="GEU32053.1"/>
    <property type="molecule type" value="Genomic_DNA"/>
</dbReference>
<name>A0A6L2J4W1_TANCI</name>
<accession>A0A6L2J4W1</accession>
<protein>
    <submittedName>
        <fullName evidence="1">Uncharacterized protein</fullName>
    </submittedName>
</protein>
<proteinExistence type="predicted"/>
<dbReference type="AlphaFoldDB" id="A0A6L2J4W1"/>
<sequence>MAPKAVLMKTSLRPLNIARPVNTAHPKTTVNSARPMLCFSKLAQSTVKRPFQQRITLTNKSFSQKVNTAKENFYIARPRAVNTARLRAVNTARPRPVNTASTKLMLLGKLTTAIDVNAVKGETHIQALIDKKKVIITEASVRSDLHLEDAEGTKGLPTTIIFEQLTLMGQVEGMLKHKEIYVTPSHTKKNFANIKRQEKTFLKQKSKKSKKRITKVPHLSESTYDVADEHVTITSNDLLSGEDRMKLTKLMELYTQLQSRVLSLETTKANQALEIGSLK</sequence>